<accession>A0A8E0NBX2</accession>
<dbReference type="SUPFAM" id="SSF48013">
    <property type="entry name" value="NusB-like"/>
    <property type="match status" value="1"/>
</dbReference>
<dbReference type="InterPro" id="IPR035926">
    <property type="entry name" value="NusB-like_sf"/>
</dbReference>
<keyword evidence="1" id="KW-0694">RNA-binding</keyword>
<evidence type="ECO:0000259" key="2">
    <source>
        <dbReference type="Pfam" id="PF01029"/>
    </source>
</evidence>
<name>A0A8E0NBX2_9CAUL</name>
<evidence type="ECO:0000256" key="1">
    <source>
        <dbReference type="ARBA" id="ARBA00022884"/>
    </source>
</evidence>
<dbReference type="GO" id="GO:0006355">
    <property type="term" value="P:regulation of DNA-templated transcription"/>
    <property type="evidence" value="ECO:0007669"/>
    <property type="project" value="InterPro"/>
</dbReference>
<organism evidence="3 4">
    <name type="scientific">Brevundimonas abyssalis TAR-001</name>
    <dbReference type="NCBI Taxonomy" id="1391729"/>
    <lineage>
        <taxon>Bacteria</taxon>
        <taxon>Pseudomonadati</taxon>
        <taxon>Pseudomonadota</taxon>
        <taxon>Alphaproteobacteria</taxon>
        <taxon>Caulobacterales</taxon>
        <taxon>Caulobacteraceae</taxon>
        <taxon>Brevundimonas</taxon>
    </lineage>
</organism>
<dbReference type="GO" id="GO:0003723">
    <property type="term" value="F:RNA binding"/>
    <property type="evidence" value="ECO:0007669"/>
    <property type="project" value="UniProtKB-KW"/>
</dbReference>
<dbReference type="Gene3D" id="1.10.940.10">
    <property type="entry name" value="NusB-like"/>
    <property type="match status" value="1"/>
</dbReference>
<dbReference type="Proteomes" id="UP000016569">
    <property type="component" value="Unassembled WGS sequence"/>
</dbReference>
<comment type="caution">
    <text evidence="3">The sequence shown here is derived from an EMBL/GenBank/DDBJ whole genome shotgun (WGS) entry which is preliminary data.</text>
</comment>
<dbReference type="InterPro" id="IPR006027">
    <property type="entry name" value="NusB_RsmB_TIM44"/>
</dbReference>
<dbReference type="GO" id="GO:0032259">
    <property type="term" value="P:methylation"/>
    <property type="evidence" value="ECO:0007669"/>
    <property type="project" value="UniProtKB-KW"/>
</dbReference>
<dbReference type="AlphaFoldDB" id="A0A8E0NBX2"/>
<reference evidence="4" key="1">
    <citation type="journal article" date="2013" name="Genome Announc.">
        <title>Draft Genome Sequence of the Dimorphic Prosthecate Bacterium Brevundimonas abyssalis TAR-001T.</title>
        <authorList>
            <person name="Tsubouchi T."/>
            <person name="Nishi S."/>
            <person name="Usui K."/>
            <person name="Shimane Y."/>
            <person name="Takaki Y."/>
            <person name="Maruyama T."/>
            <person name="Hatada Y."/>
        </authorList>
    </citation>
    <scope>NUCLEOTIDE SEQUENCE [LARGE SCALE GENOMIC DNA]</scope>
    <source>
        <strain evidence="4">TAR-001</strain>
    </source>
</reference>
<dbReference type="GO" id="GO:0008168">
    <property type="term" value="F:methyltransferase activity"/>
    <property type="evidence" value="ECO:0007669"/>
    <property type="project" value="UniProtKB-KW"/>
</dbReference>
<evidence type="ECO:0000313" key="4">
    <source>
        <dbReference type="Proteomes" id="UP000016569"/>
    </source>
</evidence>
<feature type="domain" description="NusB/RsmB/TIM44" evidence="2">
    <location>
        <begin position="11"/>
        <end position="129"/>
    </location>
</feature>
<keyword evidence="3" id="KW-0808">Transferase</keyword>
<gene>
    <name evidence="3" type="ORF">MBEBAB_1772</name>
</gene>
<proteinExistence type="predicted"/>
<protein>
    <submittedName>
        <fullName evidence="3">16S rRNA m(5)C 967 methyltransferase</fullName>
    </submittedName>
</protein>
<dbReference type="RefSeq" id="WP_021697617.1">
    <property type="nucleotide sequence ID" value="NZ_BATC01000030.1"/>
</dbReference>
<keyword evidence="3" id="KW-0489">Methyltransferase</keyword>
<evidence type="ECO:0000313" key="3">
    <source>
        <dbReference type="EMBL" id="GAD59522.1"/>
    </source>
</evidence>
<dbReference type="Pfam" id="PF01029">
    <property type="entry name" value="NusB"/>
    <property type="match status" value="1"/>
</dbReference>
<sequence length="158" mass="17106">MSETNEAGIEARIAAGVLLNAALERRGGMDEALNFRELKGLSPQDRAFARAVAMAALRRLGEIDAILDRRLKKGPPLAVRTILRVALAQTMVLNTPDFAAVSSAVKLAERDVKTRPYKGLVNAVLRGIGRDGPDKTAAEANLPDWIAARWRAPLAWTP</sequence>
<keyword evidence="4" id="KW-1185">Reference proteome</keyword>
<dbReference type="EMBL" id="BATC01000030">
    <property type="protein sequence ID" value="GAD59522.1"/>
    <property type="molecule type" value="Genomic_DNA"/>
</dbReference>